<evidence type="ECO:0008006" key="8">
    <source>
        <dbReference type="Google" id="ProtNLM"/>
    </source>
</evidence>
<dbReference type="Proteomes" id="UP000002489">
    <property type="component" value="Unassembled WGS sequence"/>
</dbReference>
<dbReference type="AlphaFoldDB" id="A0A0D2XSL3"/>
<evidence type="ECO:0000256" key="2">
    <source>
        <dbReference type="ARBA" id="ARBA00022630"/>
    </source>
</evidence>
<proteinExistence type="predicted"/>
<keyword evidence="3" id="KW-0274">FAD</keyword>
<organism evidence="6 7">
    <name type="scientific">Fusarium oxysporum (strain Fo5176)</name>
    <name type="common">Fusarium vascular wilt</name>
    <dbReference type="NCBI Taxonomy" id="660025"/>
    <lineage>
        <taxon>Eukaryota</taxon>
        <taxon>Fungi</taxon>
        <taxon>Dikarya</taxon>
        <taxon>Ascomycota</taxon>
        <taxon>Pezizomycotina</taxon>
        <taxon>Sordariomycetes</taxon>
        <taxon>Hypocreomycetidae</taxon>
        <taxon>Hypocreales</taxon>
        <taxon>Nectriaceae</taxon>
        <taxon>Fusarium</taxon>
        <taxon>Fusarium oxysporum species complex</taxon>
    </lineage>
</organism>
<reference evidence="6" key="2">
    <citation type="submission" date="2025-08" db="UniProtKB">
        <authorList>
            <consortium name="EnsemblFungi"/>
        </authorList>
    </citation>
    <scope>IDENTIFICATION</scope>
    <source>
        <strain evidence="6">4287 / CBS 123668 / FGSC 9935 / NRRL 34936</strain>
    </source>
</reference>
<protein>
    <recommendedName>
        <fullName evidence="8">FAD-binding domain-containing protein</fullName>
    </recommendedName>
</protein>
<evidence type="ECO:0000256" key="5">
    <source>
        <dbReference type="ARBA" id="ARBA00023033"/>
    </source>
</evidence>
<dbReference type="Gene3D" id="3.50.50.60">
    <property type="entry name" value="FAD/NAD(P)-binding domain"/>
    <property type="match status" value="1"/>
</dbReference>
<keyword evidence="2" id="KW-0285">Flavoprotein</keyword>
<dbReference type="InterPro" id="IPR036188">
    <property type="entry name" value="FAD/NAD-bd_sf"/>
</dbReference>
<dbReference type="PANTHER" id="PTHR47178">
    <property type="entry name" value="MONOOXYGENASE, FAD-BINDING"/>
    <property type="match status" value="1"/>
</dbReference>
<reference evidence="7" key="1">
    <citation type="journal article" date="2012" name="Mol. Plant Microbe Interact.">
        <title>A highly conserved effector in Fusarium oxysporum is required for full virulence on Arabidopsis.</title>
        <authorList>
            <person name="Thatcher L.F."/>
            <person name="Gardiner D.M."/>
            <person name="Kazan K."/>
            <person name="Manners J."/>
        </authorList>
    </citation>
    <scope>NUCLEOTIDE SEQUENCE [LARGE SCALE GENOMIC DNA]</scope>
    <source>
        <strain evidence="7">Fo5176</strain>
    </source>
</reference>
<dbReference type="GO" id="GO:0004497">
    <property type="term" value="F:monooxygenase activity"/>
    <property type="evidence" value="ECO:0007669"/>
    <property type="project" value="UniProtKB-KW"/>
</dbReference>
<keyword evidence="5" id="KW-0503">Monooxygenase</keyword>
<evidence type="ECO:0000313" key="7">
    <source>
        <dbReference type="Proteomes" id="UP000002489"/>
    </source>
</evidence>
<name>A0A0D2XSL3_FUSOF</name>
<sequence>MSNFNIIVVGGGLAGPLLASGLLQKGIKVNLYERLQEDAKRDGYTIRVAQPCLQAFEDCLSAEEFGKIKRRMGHFEDNQDTTPIWYDHKMNPLLNMSRFSTKYHESGHEKVRVWFLDGTSVDGDILIAADGSHSKSV</sequence>
<accession>A0A0D2XSL3</accession>
<dbReference type="PANTHER" id="PTHR47178:SF6">
    <property type="entry name" value="FAD-BINDING DOMAIN-CONTAINING PROTEIN"/>
    <property type="match status" value="1"/>
</dbReference>
<keyword evidence="4" id="KW-0560">Oxidoreductase</keyword>
<evidence type="ECO:0000256" key="4">
    <source>
        <dbReference type="ARBA" id="ARBA00023002"/>
    </source>
</evidence>
<evidence type="ECO:0000256" key="1">
    <source>
        <dbReference type="ARBA" id="ARBA00001974"/>
    </source>
</evidence>
<evidence type="ECO:0000313" key="6">
    <source>
        <dbReference type="EnsemblFungi" id="FOXG_06965P0"/>
    </source>
</evidence>
<dbReference type="EnsemblFungi" id="FOXG_06965T0">
    <property type="protein sequence ID" value="FOXG_06965P0"/>
    <property type="gene ID" value="FOXG_06965"/>
</dbReference>
<dbReference type="STRING" id="426428.A0A0D2XSL3"/>
<dbReference type="SUPFAM" id="SSF51905">
    <property type="entry name" value="FAD/NAD(P)-binding domain"/>
    <property type="match status" value="1"/>
</dbReference>
<evidence type="ECO:0000256" key="3">
    <source>
        <dbReference type="ARBA" id="ARBA00022827"/>
    </source>
</evidence>
<comment type="cofactor">
    <cofactor evidence="1">
        <name>FAD</name>
        <dbReference type="ChEBI" id="CHEBI:57692"/>
    </cofactor>
</comment>